<evidence type="ECO:0008006" key="5">
    <source>
        <dbReference type="Google" id="ProtNLM"/>
    </source>
</evidence>
<comment type="caution">
    <text evidence="3">The sequence shown here is derived from an EMBL/GenBank/DDBJ whole genome shotgun (WGS) entry which is preliminary data.</text>
</comment>
<protein>
    <recommendedName>
        <fullName evidence="5">Lyzozyme M1 (1,4-beta-N-acetylmuramidase)</fullName>
    </recommendedName>
</protein>
<dbReference type="CDD" id="cd06414">
    <property type="entry name" value="GH25_LytC-like"/>
    <property type="match status" value="1"/>
</dbReference>
<keyword evidence="4" id="KW-1185">Reference proteome</keyword>
<accession>A0A3A9AZB0</accession>
<keyword evidence="2" id="KW-0812">Transmembrane</keyword>
<keyword evidence="2" id="KW-0472">Membrane</keyword>
<evidence type="ECO:0000313" key="3">
    <source>
        <dbReference type="EMBL" id="RKI92871.1"/>
    </source>
</evidence>
<evidence type="ECO:0000313" key="4">
    <source>
        <dbReference type="Proteomes" id="UP000280696"/>
    </source>
</evidence>
<dbReference type="GO" id="GO:0016052">
    <property type="term" value="P:carbohydrate catabolic process"/>
    <property type="evidence" value="ECO:0007669"/>
    <property type="project" value="TreeGrafter"/>
</dbReference>
<dbReference type="OrthoDB" id="9765879at2"/>
<reference evidence="3 4" key="1">
    <citation type="submission" date="2018-09" db="EMBL/GenBank/DDBJ databases">
        <title>Murine metabolic-syndrome-specific gut microbial biobank.</title>
        <authorList>
            <person name="Liu C."/>
        </authorList>
    </citation>
    <scope>NUCLEOTIDE SEQUENCE [LARGE SCALE GENOMIC DNA]</scope>
    <source>
        <strain evidence="3 4">0.1xD8-82</strain>
    </source>
</reference>
<dbReference type="PANTHER" id="PTHR34135:SF2">
    <property type="entry name" value="LYSOZYME"/>
    <property type="match status" value="1"/>
</dbReference>
<dbReference type="PROSITE" id="PS51904">
    <property type="entry name" value="GLYCOSYL_HYDROL_F25_2"/>
    <property type="match status" value="1"/>
</dbReference>
<dbReference type="AlphaFoldDB" id="A0A3A9AZB0"/>
<feature type="transmembrane region" description="Helical" evidence="2">
    <location>
        <begin position="21"/>
        <end position="39"/>
    </location>
</feature>
<dbReference type="Pfam" id="PF01183">
    <property type="entry name" value="Glyco_hydro_25"/>
    <property type="match status" value="1"/>
</dbReference>
<organism evidence="3 4">
    <name type="scientific">Parablautia intestinalis</name>
    <dbReference type="NCBI Taxonomy" id="2320100"/>
    <lineage>
        <taxon>Bacteria</taxon>
        <taxon>Bacillati</taxon>
        <taxon>Bacillota</taxon>
        <taxon>Clostridia</taxon>
        <taxon>Lachnospirales</taxon>
        <taxon>Lachnospiraceae</taxon>
        <taxon>Parablautia</taxon>
    </lineage>
</organism>
<sequence>MNKTVARRNKRKQQRSLISNIIFCLIALTALTGCIVLVLQNYNLQNEGREVMSRLEEHELEYIYTQEDLNAYLAENAIREREDERNNFLAEIKQRVSDGESTVSLLRSFFPDDIVVYADGGYSFFPISETLRKHEYVYDNFVKQENKEIVYLDEESNIRSIKGIDVSKHQGEIEWDKVAGDGVSYAFIRAGYRGSTEGKLVEDEFFTDNIEGAAENGIDIGIYFYTQAMTPEEAQEEAEFVLELIEPYEVSYPVVLDLEETESASARTAKMTKEEYTKAAIAFCEKIKEAGYTPMIYGNLKTFMIMLDLEQLEDYEKWFAYYDEAVYFPYAFNIWQYSAKGDIAGIKGDVDLNICMKDYILENE</sequence>
<evidence type="ECO:0000256" key="1">
    <source>
        <dbReference type="ARBA" id="ARBA00010646"/>
    </source>
</evidence>
<dbReference type="GO" id="GO:0009253">
    <property type="term" value="P:peptidoglycan catabolic process"/>
    <property type="evidence" value="ECO:0007669"/>
    <property type="project" value="InterPro"/>
</dbReference>
<evidence type="ECO:0000256" key="2">
    <source>
        <dbReference type="SAM" id="Phobius"/>
    </source>
</evidence>
<dbReference type="Gene3D" id="3.20.20.80">
    <property type="entry name" value="Glycosidases"/>
    <property type="match status" value="1"/>
</dbReference>
<comment type="similarity">
    <text evidence="1">Belongs to the glycosyl hydrolase 25 family.</text>
</comment>
<dbReference type="GO" id="GO:0016998">
    <property type="term" value="P:cell wall macromolecule catabolic process"/>
    <property type="evidence" value="ECO:0007669"/>
    <property type="project" value="InterPro"/>
</dbReference>
<dbReference type="RefSeq" id="WP_120467783.1">
    <property type="nucleotide sequence ID" value="NZ_CATAJS010000005.1"/>
</dbReference>
<dbReference type="PROSITE" id="PS51257">
    <property type="entry name" value="PROKAR_LIPOPROTEIN"/>
    <property type="match status" value="1"/>
</dbReference>
<name>A0A3A9AZB0_9FIRM</name>
<dbReference type="GO" id="GO:0003796">
    <property type="term" value="F:lysozyme activity"/>
    <property type="evidence" value="ECO:0007669"/>
    <property type="project" value="InterPro"/>
</dbReference>
<dbReference type="SUPFAM" id="SSF51445">
    <property type="entry name" value="(Trans)glycosidases"/>
    <property type="match status" value="1"/>
</dbReference>
<dbReference type="Proteomes" id="UP000280696">
    <property type="component" value="Unassembled WGS sequence"/>
</dbReference>
<gene>
    <name evidence="3" type="ORF">D7V94_06060</name>
</gene>
<dbReference type="PANTHER" id="PTHR34135">
    <property type="entry name" value="LYSOZYME"/>
    <property type="match status" value="1"/>
</dbReference>
<dbReference type="InterPro" id="IPR002053">
    <property type="entry name" value="Glyco_hydro_25"/>
</dbReference>
<keyword evidence="2" id="KW-1133">Transmembrane helix</keyword>
<dbReference type="EMBL" id="RAYQ01000004">
    <property type="protein sequence ID" value="RKI92871.1"/>
    <property type="molecule type" value="Genomic_DNA"/>
</dbReference>
<proteinExistence type="inferred from homology"/>
<dbReference type="InterPro" id="IPR017853">
    <property type="entry name" value="GH"/>
</dbReference>